<sequence>METRQRRAVERGRIIGMREAGYSISDISRDLGLTRQTVQRWLTRWEESGNLEDRPRVVQRWFEERREQIELLPWPALSPDLNPIENVWAQIVNAWEPENERTRAHLLQPTKDMWERFGQNIYNIVSSAPDRLQAVIEADGHWTAY</sequence>
<dbReference type="InterPro" id="IPR009057">
    <property type="entry name" value="Homeodomain-like_sf"/>
</dbReference>
<organism evidence="3 4">
    <name type="scientific">Petrolisthes cinctipes</name>
    <name type="common">Flat porcelain crab</name>
    <dbReference type="NCBI Taxonomy" id="88211"/>
    <lineage>
        <taxon>Eukaryota</taxon>
        <taxon>Metazoa</taxon>
        <taxon>Ecdysozoa</taxon>
        <taxon>Arthropoda</taxon>
        <taxon>Crustacea</taxon>
        <taxon>Multicrustacea</taxon>
        <taxon>Malacostraca</taxon>
        <taxon>Eumalacostraca</taxon>
        <taxon>Eucarida</taxon>
        <taxon>Decapoda</taxon>
        <taxon>Pleocyemata</taxon>
        <taxon>Anomura</taxon>
        <taxon>Galatheoidea</taxon>
        <taxon>Porcellanidae</taxon>
        <taxon>Petrolisthes</taxon>
    </lineage>
</organism>
<name>A0AAE1KKJ4_PETCI</name>
<evidence type="ECO:0000313" key="4">
    <source>
        <dbReference type="Proteomes" id="UP001286313"/>
    </source>
</evidence>
<dbReference type="Pfam" id="PF13384">
    <property type="entry name" value="HTH_23"/>
    <property type="match status" value="1"/>
</dbReference>
<dbReference type="EMBL" id="JAWQEG010001916">
    <property type="protein sequence ID" value="KAK3875814.1"/>
    <property type="molecule type" value="Genomic_DNA"/>
</dbReference>
<dbReference type="SUPFAM" id="SSF46689">
    <property type="entry name" value="Homeodomain-like"/>
    <property type="match status" value="1"/>
</dbReference>
<dbReference type="InterPro" id="IPR036397">
    <property type="entry name" value="RNaseH_sf"/>
</dbReference>
<keyword evidence="4" id="KW-1185">Reference proteome</keyword>
<proteinExistence type="predicted"/>
<dbReference type="GO" id="GO:0005634">
    <property type="term" value="C:nucleus"/>
    <property type="evidence" value="ECO:0007669"/>
    <property type="project" value="UniProtKB-SubCell"/>
</dbReference>
<accession>A0AAE1KKJ4</accession>
<dbReference type="AlphaFoldDB" id="A0AAE1KKJ4"/>
<gene>
    <name evidence="3" type="ORF">Pcinc_019334</name>
</gene>
<dbReference type="InterPro" id="IPR036388">
    <property type="entry name" value="WH-like_DNA-bd_sf"/>
</dbReference>
<dbReference type="Gene3D" id="3.30.420.10">
    <property type="entry name" value="Ribonuclease H-like superfamily/Ribonuclease H"/>
    <property type="match status" value="1"/>
</dbReference>
<evidence type="ECO:0000313" key="3">
    <source>
        <dbReference type="EMBL" id="KAK3875814.1"/>
    </source>
</evidence>
<protein>
    <recommendedName>
        <fullName evidence="2">Tc1-like transposase DDE domain-containing protein</fullName>
    </recommendedName>
</protein>
<comment type="caution">
    <text evidence="3">The sequence shown here is derived from an EMBL/GenBank/DDBJ whole genome shotgun (WGS) entry which is preliminary data.</text>
</comment>
<evidence type="ECO:0000256" key="1">
    <source>
        <dbReference type="ARBA" id="ARBA00004123"/>
    </source>
</evidence>
<comment type="subcellular location">
    <subcellularLocation>
        <location evidence="1">Nucleus</location>
    </subcellularLocation>
</comment>
<dbReference type="Proteomes" id="UP001286313">
    <property type="component" value="Unassembled WGS sequence"/>
</dbReference>
<evidence type="ECO:0000259" key="2">
    <source>
        <dbReference type="Pfam" id="PF13358"/>
    </source>
</evidence>
<feature type="domain" description="Tc1-like transposase DDE" evidence="2">
    <location>
        <begin position="56"/>
        <end position="97"/>
    </location>
</feature>
<dbReference type="InterPro" id="IPR038717">
    <property type="entry name" value="Tc1-like_DDE_dom"/>
</dbReference>
<dbReference type="Pfam" id="PF13358">
    <property type="entry name" value="DDE_3"/>
    <property type="match status" value="1"/>
</dbReference>
<dbReference type="Gene3D" id="1.10.10.10">
    <property type="entry name" value="Winged helix-like DNA-binding domain superfamily/Winged helix DNA-binding domain"/>
    <property type="match status" value="1"/>
</dbReference>
<dbReference type="GO" id="GO:0003676">
    <property type="term" value="F:nucleic acid binding"/>
    <property type="evidence" value="ECO:0007669"/>
    <property type="project" value="InterPro"/>
</dbReference>
<reference evidence="3" key="1">
    <citation type="submission" date="2023-10" db="EMBL/GenBank/DDBJ databases">
        <title>Genome assemblies of two species of porcelain crab, Petrolisthes cinctipes and Petrolisthes manimaculis (Anomura: Porcellanidae).</title>
        <authorList>
            <person name="Angst P."/>
        </authorList>
    </citation>
    <scope>NUCLEOTIDE SEQUENCE</scope>
    <source>
        <strain evidence="3">PB745_01</strain>
        <tissue evidence="3">Gill</tissue>
    </source>
</reference>